<evidence type="ECO:0000256" key="1">
    <source>
        <dbReference type="SAM" id="MobiDB-lite"/>
    </source>
</evidence>
<proteinExistence type="predicted"/>
<reference evidence="2" key="1">
    <citation type="journal article" date="2020" name="Nature">
        <title>Giant virus diversity and host interactions through global metagenomics.</title>
        <authorList>
            <person name="Schulz F."/>
            <person name="Roux S."/>
            <person name="Paez-Espino D."/>
            <person name="Jungbluth S."/>
            <person name="Walsh D.A."/>
            <person name="Denef V.J."/>
            <person name="McMahon K.D."/>
            <person name="Konstantinidis K.T."/>
            <person name="Eloe-Fadrosh E.A."/>
            <person name="Kyrpides N.C."/>
            <person name="Woyke T."/>
        </authorList>
    </citation>
    <scope>NUCLEOTIDE SEQUENCE</scope>
    <source>
        <strain evidence="2">GVMAG-M-3300025699-48</strain>
    </source>
</reference>
<feature type="compositionally biased region" description="Polar residues" evidence="1">
    <location>
        <begin position="53"/>
        <end position="76"/>
    </location>
</feature>
<dbReference type="AlphaFoldDB" id="A0A6C0J2Y8"/>
<sequence>MSIDDLCEQYKLNRLNNIPPVRYEPINPYLNSNLTKLQLDMRRKTEILKYKKSSSQGSQLTKKQIQSQSAQRSFNPSRAVCPDDYKIPVLSTAAGIPGPPMYLVEDRNIPLYNFVKNTNAYAEQAPEDDTQWVFTTNPNYYSQPDFILAQIATLNIKNKIEFPIMKFNYVTPIIFRLQGNNMTSAHNNIITTATIDTSKISFEVYYNNSLIANNNLIDIKFNTLYSTNSIETKIQNPNNTDTYNYFSEAYVGTLNFNNIQLTTAPGFNYDFRIRYNVDIIASSEDTNKKTFVEANSIFSMYVNINDDYTIQSPVNCEITSNLSSPPDKIITFIGNGN</sequence>
<evidence type="ECO:0000313" key="2">
    <source>
        <dbReference type="EMBL" id="QHT99219.1"/>
    </source>
</evidence>
<accession>A0A6C0J2Y8</accession>
<protein>
    <submittedName>
        <fullName evidence="2">Uncharacterized protein</fullName>
    </submittedName>
</protein>
<name>A0A6C0J2Y8_9ZZZZ</name>
<dbReference type="EMBL" id="MN740306">
    <property type="protein sequence ID" value="QHT99219.1"/>
    <property type="molecule type" value="Genomic_DNA"/>
</dbReference>
<organism evidence="2">
    <name type="scientific">viral metagenome</name>
    <dbReference type="NCBI Taxonomy" id="1070528"/>
    <lineage>
        <taxon>unclassified sequences</taxon>
        <taxon>metagenomes</taxon>
        <taxon>organismal metagenomes</taxon>
    </lineage>
</organism>
<feature type="region of interest" description="Disordered" evidence="1">
    <location>
        <begin position="50"/>
        <end position="77"/>
    </location>
</feature>